<dbReference type="PANTHER" id="PTHR12942:SF2">
    <property type="entry name" value="PRE-MRNA-SPLICING FACTOR SLU7"/>
    <property type="match status" value="1"/>
</dbReference>
<comment type="function">
    <text evidence="7">Involved in pre-mRNA splicing.</text>
</comment>
<comment type="caution">
    <text evidence="10">The sequence shown here is derived from an EMBL/GenBank/DDBJ whole genome shotgun (WGS) entry which is preliminary data.</text>
</comment>
<feature type="compositionally biased region" description="Basic and acidic residues" evidence="8">
    <location>
        <begin position="17"/>
        <end position="28"/>
    </location>
</feature>
<feature type="region of interest" description="Disordered" evidence="8">
    <location>
        <begin position="1"/>
        <end position="28"/>
    </location>
</feature>
<evidence type="ECO:0000256" key="3">
    <source>
        <dbReference type="ARBA" id="ARBA00022664"/>
    </source>
</evidence>
<feature type="compositionally biased region" description="Basic and acidic residues" evidence="8">
    <location>
        <begin position="55"/>
        <end position="64"/>
    </location>
</feature>
<evidence type="ECO:0000256" key="4">
    <source>
        <dbReference type="ARBA" id="ARBA00022728"/>
    </source>
</evidence>
<keyword evidence="4 7" id="KW-0747">Spliceosome</keyword>
<dbReference type="InterPro" id="IPR039974">
    <property type="entry name" value="Splicing_factor_SLU7"/>
</dbReference>
<evidence type="ECO:0000256" key="2">
    <source>
        <dbReference type="ARBA" id="ARBA00007203"/>
    </source>
</evidence>
<reference evidence="10" key="1">
    <citation type="submission" date="2023-07" db="EMBL/GenBank/DDBJ databases">
        <title>Black Yeasts Isolated from many extreme environments.</title>
        <authorList>
            <person name="Coleine C."/>
            <person name="Stajich J.E."/>
            <person name="Selbmann L."/>
        </authorList>
    </citation>
    <scope>NUCLEOTIDE SEQUENCE</scope>
    <source>
        <strain evidence="10">CCFEE 5485</strain>
    </source>
</reference>
<dbReference type="AlphaFoldDB" id="A0AAE1C0Y3"/>
<feature type="region of interest" description="Disordered" evidence="8">
    <location>
        <begin position="166"/>
        <end position="199"/>
    </location>
</feature>
<keyword evidence="11" id="KW-1185">Reference proteome</keyword>
<sequence>MSRPGGSKNATGANKIKPAEAGKSNERNEYIPSFIAKKPFYIADDLQTDSDYLEHQRLQSEKNSDPLATSKWYDRGSTTGVKATKYRKGACENCGSMNHKEKDCLQRKRKKGAKWTGRDIAADEKVEEVRLGWDAKRDRWNGYEAKEYQEVVKDYEAVEEMRKLIHKAEDGEDDEGDEEGAKYEAETDMGRKQATSTRNLRLREDTAKYLLNLDLDSAKYDPKTRSMQDTATSTNELIAEDGFQKASGDATEFENAQRYAWETQERGDADRIHLQANPTEAQLTRKRKAEEDLQKQDERKKMLMDKYGGQEVVQKKPVGAEVVGSEKYVEYDERGRIKGEPEKSEKSMYAEDVLVNNHTSVFGSWWRDFKWGTVKNSFCTGDEGRQAAEQAEAFSKGLALPSAEDVGNAEEVPDEEQRNDGGEAERSTEKHVSHIPNAPDRPEKQSMDESRRRLMELSSGVDEKEMERYQRERTSNNDPMAALLGKDELVGG</sequence>
<evidence type="ECO:0000313" key="11">
    <source>
        <dbReference type="Proteomes" id="UP001274830"/>
    </source>
</evidence>
<comment type="subunit">
    <text evidence="7">Associated with the spliceosome.</text>
</comment>
<feature type="domain" description="Pre-mRNA-splicing factor SLU7" evidence="9">
    <location>
        <begin position="131"/>
        <end position="364"/>
    </location>
</feature>
<dbReference type="EMBL" id="JAUTXT010000020">
    <property type="protein sequence ID" value="KAK3674247.1"/>
    <property type="molecule type" value="Genomic_DNA"/>
</dbReference>
<feature type="compositionally biased region" description="Basic and acidic residues" evidence="8">
    <location>
        <begin position="415"/>
        <end position="432"/>
    </location>
</feature>
<dbReference type="Pfam" id="PF11708">
    <property type="entry name" value="Slu7"/>
    <property type="match status" value="1"/>
</dbReference>
<evidence type="ECO:0000256" key="7">
    <source>
        <dbReference type="RuleBase" id="RU367071"/>
    </source>
</evidence>
<evidence type="ECO:0000313" key="10">
    <source>
        <dbReference type="EMBL" id="KAK3674247.1"/>
    </source>
</evidence>
<proteinExistence type="inferred from homology"/>
<organism evidence="10 11">
    <name type="scientific">Recurvomyces mirabilis</name>
    <dbReference type="NCBI Taxonomy" id="574656"/>
    <lineage>
        <taxon>Eukaryota</taxon>
        <taxon>Fungi</taxon>
        <taxon>Dikarya</taxon>
        <taxon>Ascomycota</taxon>
        <taxon>Pezizomycotina</taxon>
        <taxon>Dothideomycetes</taxon>
        <taxon>Dothideomycetidae</taxon>
        <taxon>Mycosphaerellales</taxon>
        <taxon>Teratosphaeriaceae</taxon>
        <taxon>Recurvomyces</taxon>
    </lineage>
</organism>
<evidence type="ECO:0000256" key="8">
    <source>
        <dbReference type="SAM" id="MobiDB-lite"/>
    </source>
</evidence>
<dbReference type="GO" id="GO:0005681">
    <property type="term" value="C:spliceosomal complex"/>
    <property type="evidence" value="ECO:0007669"/>
    <property type="project" value="UniProtKB-UniRule"/>
</dbReference>
<protein>
    <recommendedName>
        <fullName evidence="7">Pre-mRNA-splicing factor SLU7</fullName>
    </recommendedName>
</protein>
<keyword evidence="3 7" id="KW-0507">mRNA processing</keyword>
<dbReference type="GO" id="GO:0030628">
    <property type="term" value="F:pre-mRNA 3'-splice site binding"/>
    <property type="evidence" value="ECO:0007669"/>
    <property type="project" value="UniProtKB-UniRule"/>
</dbReference>
<comment type="subcellular location">
    <subcellularLocation>
        <location evidence="1 7">Nucleus</location>
    </subcellularLocation>
</comment>
<dbReference type="GO" id="GO:0000398">
    <property type="term" value="P:mRNA splicing, via spliceosome"/>
    <property type="evidence" value="ECO:0007669"/>
    <property type="project" value="UniProtKB-UniRule"/>
</dbReference>
<dbReference type="InterPro" id="IPR021715">
    <property type="entry name" value="Slu7_dom"/>
</dbReference>
<gene>
    <name evidence="10" type="primary">SLU7</name>
    <name evidence="10" type="ORF">LTR78_005716</name>
</gene>
<accession>A0AAE1C0Y3</accession>
<dbReference type="Proteomes" id="UP001274830">
    <property type="component" value="Unassembled WGS sequence"/>
</dbReference>
<feature type="compositionally biased region" description="Basic and acidic residues" evidence="8">
    <location>
        <begin position="179"/>
        <end position="191"/>
    </location>
</feature>
<dbReference type="PANTHER" id="PTHR12942">
    <property type="entry name" value="STEP II SPLICING FACTOR SLU7"/>
    <property type="match status" value="1"/>
</dbReference>
<comment type="similarity">
    <text evidence="2 7">Belongs to the SLU7 family.</text>
</comment>
<evidence type="ECO:0000256" key="1">
    <source>
        <dbReference type="ARBA" id="ARBA00004123"/>
    </source>
</evidence>
<evidence type="ECO:0000256" key="5">
    <source>
        <dbReference type="ARBA" id="ARBA00023187"/>
    </source>
</evidence>
<feature type="region of interest" description="Disordered" evidence="8">
    <location>
        <begin position="55"/>
        <end position="74"/>
    </location>
</feature>
<feature type="region of interest" description="Disordered" evidence="8">
    <location>
        <begin position="387"/>
        <end position="492"/>
    </location>
</feature>
<evidence type="ECO:0000259" key="9">
    <source>
        <dbReference type="Pfam" id="PF11708"/>
    </source>
</evidence>
<dbReference type="RefSeq" id="XP_064692717.1">
    <property type="nucleotide sequence ID" value="XM_064839474.1"/>
</dbReference>
<evidence type="ECO:0000256" key="6">
    <source>
        <dbReference type="ARBA" id="ARBA00023242"/>
    </source>
</evidence>
<feature type="compositionally biased region" description="Basic and acidic residues" evidence="8">
    <location>
        <begin position="440"/>
        <end position="475"/>
    </location>
</feature>
<keyword evidence="6 7" id="KW-0539">Nucleus</keyword>
<feature type="region of interest" description="Disordered" evidence="8">
    <location>
        <begin position="277"/>
        <end position="296"/>
    </location>
</feature>
<name>A0AAE1C0Y3_9PEZI</name>
<dbReference type="GeneID" id="89964019"/>
<keyword evidence="5 7" id="KW-0508">mRNA splicing</keyword>